<evidence type="ECO:0000256" key="2">
    <source>
        <dbReference type="SAM" id="Phobius"/>
    </source>
</evidence>
<dbReference type="Proteomes" id="UP001501710">
    <property type="component" value="Unassembled WGS sequence"/>
</dbReference>
<feature type="region of interest" description="Disordered" evidence="1">
    <location>
        <begin position="99"/>
        <end position="227"/>
    </location>
</feature>
<dbReference type="RefSeq" id="WP_344902591.1">
    <property type="nucleotide sequence ID" value="NZ_BAABAS010000020.1"/>
</dbReference>
<reference evidence="4" key="1">
    <citation type="journal article" date="2019" name="Int. J. Syst. Evol. Microbiol.">
        <title>The Global Catalogue of Microorganisms (GCM) 10K type strain sequencing project: providing services to taxonomists for standard genome sequencing and annotation.</title>
        <authorList>
            <consortium name="The Broad Institute Genomics Platform"/>
            <consortium name="The Broad Institute Genome Sequencing Center for Infectious Disease"/>
            <person name="Wu L."/>
            <person name="Ma J."/>
        </authorList>
    </citation>
    <scope>NUCLEOTIDE SEQUENCE [LARGE SCALE GENOMIC DNA]</scope>
    <source>
        <strain evidence="4">JCM 17440</strain>
    </source>
</reference>
<evidence type="ECO:0000256" key="1">
    <source>
        <dbReference type="SAM" id="MobiDB-lite"/>
    </source>
</evidence>
<evidence type="ECO:0008006" key="5">
    <source>
        <dbReference type="Google" id="ProtNLM"/>
    </source>
</evidence>
<keyword evidence="4" id="KW-1185">Reference proteome</keyword>
<keyword evidence="2" id="KW-0472">Membrane</keyword>
<name>A0ABP8CGA4_9ACTN</name>
<protein>
    <recommendedName>
        <fullName evidence="5">Translation initiation factor IF-2</fullName>
    </recommendedName>
</protein>
<feature type="compositionally biased region" description="Low complexity" evidence="1">
    <location>
        <begin position="186"/>
        <end position="203"/>
    </location>
</feature>
<comment type="caution">
    <text evidence="3">The sequence shown here is derived from an EMBL/GenBank/DDBJ whole genome shotgun (WGS) entry which is preliminary data.</text>
</comment>
<feature type="compositionally biased region" description="Pro residues" evidence="1">
    <location>
        <begin position="131"/>
        <end position="145"/>
    </location>
</feature>
<feature type="transmembrane region" description="Helical" evidence="2">
    <location>
        <begin position="72"/>
        <end position="94"/>
    </location>
</feature>
<feature type="compositionally biased region" description="Basic and acidic residues" evidence="1">
    <location>
        <begin position="113"/>
        <end position="122"/>
    </location>
</feature>
<evidence type="ECO:0000313" key="4">
    <source>
        <dbReference type="Proteomes" id="UP001501710"/>
    </source>
</evidence>
<dbReference type="EMBL" id="BAABAS010000020">
    <property type="protein sequence ID" value="GAA4238916.1"/>
    <property type="molecule type" value="Genomic_DNA"/>
</dbReference>
<feature type="compositionally biased region" description="Polar residues" evidence="1">
    <location>
        <begin position="161"/>
        <end position="170"/>
    </location>
</feature>
<sequence length="227" mass="22930">MSDQHRAPGLDERAAERLLDGAVGPARLRALLSAAAAPGRPEELAGEDAAVAAFRAAPVPERRSRAAMLRRFLTIKVLAVVGGSLILTGGAAYATITGQLPGQSPALSPSPTFDKREGKRGDSTPATRLPPYTPTPGTSPTPSPSSSPSKEHGKAGAPGQQKKSTPPGQQKKTKRPRHTATPPRGPGNNNGNPGKGVTGNAVTSGGGTGQGQPQGPGSEPGYGAPQP</sequence>
<proteinExistence type="predicted"/>
<gene>
    <name evidence="3" type="ORF">GCM10022254_56860</name>
</gene>
<feature type="compositionally biased region" description="Polar residues" evidence="1">
    <location>
        <begin position="99"/>
        <end position="111"/>
    </location>
</feature>
<evidence type="ECO:0000313" key="3">
    <source>
        <dbReference type="EMBL" id="GAA4238916.1"/>
    </source>
</evidence>
<keyword evidence="2" id="KW-1133">Transmembrane helix</keyword>
<organism evidence="3 4">
    <name type="scientific">Actinomadura meridiana</name>
    <dbReference type="NCBI Taxonomy" id="559626"/>
    <lineage>
        <taxon>Bacteria</taxon>
        <taxon>Bacillati</taxon>
        <taxon>Actinomycetota</taxon>
        <taxon>Actinomycetes</taxon>
        <taxon>Streptosporangiales</taxon>
        <taxon>Thermomonosporaceae</taxon>
        <taxon>Actinomadura</taxon>
    </lineage>
</organism>
<keyword evidence="2" id="KW-0812">Transmembrane</keyword>
<accession>A0ABP8CGA4</accession>
<feature type="compositionally biased region" description="Gly residues" evidence="1">
    <location>
        <begin position="204"/>
        <end position="220"/>
    </location>
</feature>